<reference evidence="4 5" key="1">
    <citation type="submission" date="2016-10" db="EMBL/GenBank/DDBJ databases">
        <authorList>
            <person name="de Groot N.N."/>
        </authorList>
    </citation>
    <scope>NUCLEOTIDE SEQUENCE [LARGE SCALE GENOMIC DNA]</scope>
    <source>
        <strain evidence="4 5">DSM 16195</strain>
    </source>
</reference>
<name>A0A1G7GX26_9FLAO</name>
<feature type="chain" id="PRO_5011585829" evidence="2">
    <location>
        <begin position="21"/>
        <end position="388"/>
    </location>
</feature>
<feature type="domain" description="Secretion system C-terminal sorting" evidence="3">
    <location>
        <begin position="322"/>
        <end position="385"/>
    </location>
</feature>
<dbReference type="Gene3D" id="2.120.10.80">
    <property type="entry name" value="Kelch-type beta propeller"/>
    <property type="match status" value="2"/>
</dbReference>
<gene>
    <name evidence="4" type="ORF">SAMN05421855_103373</name>
</gene>
<evidence type="ECO:0000256" key="1">
    <source>
        <dbReference type="ARBA" id="ARBA00022729"/>
    </source>
</evidence>
<organism evidence="4 5">
    <name type="scientific">Ulvibacter litoralis</name>
    <dbReference type="NCBI Taxonomy" id="227084"/>
    <lineage>
        <taxon>Bacteria</taxon>
        <taxon>Pseudomonadati</taxon>
        <taxon>Bacteroidota</taxon>
        <taxon>Flavobacteriia</taxon>
        <taxon>Flavobacteriales</taxon>
        <taxon>Flavobacteriaceae</taxon>
        <taxon>Ulvibacter</taxon>
    </lineage>
</organism>
<evidence type="ECO:0000259" key="3">
    <source>
        <dbReference type="Pfam" id="PF18962"/>
    </source>
</evidence>
<evidence type="ECO:0000256" key="2">
    <source>
        <dbReference type="SAM" id="SignalP"/>
    </source>
</evidence>
<feature type="signal peptide" evidence="2">
    <location>
        <begin position="1"/>
        <end position="20"/>
    </location>
</feature>
<protein>
    <submittedName>
        <fullName evidence="4">Por secretion system C-terminal sorting domain-containing protein</fullName>
    </submittedName>
</protein>
<dbReference type="InterPro" id="IPR015915">
    <property type="entry name" value="Kelch-typ_b-propeller"/>
</dbReference>
<dbReference type="PANTHER" id="PTHR46375:SF3">
    <property type="entry name" value="KELCH REPEAT AND BTB DOMAIN-CONTAINING PROTEIN 13"/>
    <property type="match status" value="1"/>
</dbReference>
<dbReference type="InterPro" id="IPR026444">
    <property type="entry name" value="Secre_tail"/>
</dbReference>
<accession>A0A1G7GX26</accession>
<dbReference type="STRING" id="227084.SAMN05421855_103373"/>
<evidence type="ECO:0000313" key="5">
    <source>
        <dbReference type="Proteomes" id="UP000199321"/>
    </source>
</evidence>
<dbReference type="Proteomes" id="UP000199321">
    <property type="component" value="Unassembled WGS sequence"/>
</dbReference>
<dbReference type="Pfam" id="PF18962">
    <property type="entry name" value="Por_Secre_tail"/>
    <property type="match status" value="1"/>
</dbReference>
<dbReference type="AlphaFoldDB" id="A0A1G7GX26"/>
<evidence type="ECO:0000313" key="4">
    <source>
        <dbReference type="EMBL" id="SDE92665.1"/>
    </source>
</evidence>
<dbReference type="EMBL" id="FNBA01000003">
    <property type="protein sequence ID" value="SDE92665.1"/>
    <property type="molecule type" value="Genomic_DNA"/>
</dbReference>
<dbReference type="PROSITE" id="PS51257">
    <property type="entry name" value="PROKAR_LIPOPROTEIN"/>
    <property type="match status" value="1"/>
</dbReference>
<keyword evidence="1 2" id="KW-0732">Signal</keyword>
<sequence>MNTVKLICILLLSFSCFSQDAWQPLSDFPTETRIKTSFAVSDGAIVLTSIDGSAVINVYAYDVSSDSWEQKADFPYLLGNGFTSFTLNDEGYVMCDDEPNFSVFIWKYNALADTWEPKTGTSYSDFGFGGFYGATFAINNLGYLLVSGHSSEHFKAYDPISDSWTVKASYPSYNDGYQSGFSIGDKGYFAYNNDNFSYYNEFWEYDPTSDGWTRKADVPMDFFSPDASFSIGDYGYVGMYPMYQGQFYRYSPTQDIWESIENCGYGGTNNFSFSIGDFGYVGSGVFQDPSTGNTVFSREVWKLDPDLLSVSENELDTVFVTPNPAKDIISVSGINENVGYEIYSLNGVLISKGQTMNKTINTSYLSVGVYILKFTFEKSSNYLKLVKN</sequence>
<dbReference type="RefSeq" id="WP_093144518.1">
    <property type="nucleotide sequence ID" value="NZ_BMWO01000005.1"/>
</dbReference>
<dbReference type="NCBIfam" id="TIGR04183">
    <property type="entry name" value="Por_Secre_tail"/>
    <property type="match status" value="1"/>
</dbReference>
<dbReference type="OrthoDB" id="103335at2"/>
<dbReference type="SUPFAM" id="SSF117281">
    <property type="entry name" value="Kelch motif"/>
    <property type="match status" value="1"/>
</dbReference>
<dbReference type="PANTHER" id="PTHR46375">
    <property type="entry name" value="KELCH REPEAT AND BTB DOMAIN-CONTAINING PROTEIN 13-RELATED"/>
    <property type="match status" value="1"/>
</dbReference>
<dbReference type="InterPro" id="IPR052392">
    <property type="entry name" value="Kelch-BTB_domain-containing"/>
</dbReference>
<proteinExistence type="predicted"/>
<keyword evidence="5" id="KW-1185">Reference proteome</keyword>